<reference evidence="1" key="1">
    <citation type="submission" date="2022-08" db="EMBL/GenBank/DDBJ databases">
        <authorList>
            <person name="Somphong A."/>
            <person name="Phongsopitanun W."/>
        </authorList>
    </citation>
    <scope>NUCLEOTIDE SEQUENCE</scope>
    <source>
        <strain evidence="1">LP05-1</strain>
    </source>
</reference>
<dbReference type="RefSeq" id="WP_258790549.1">
    <property type="nucleotide sequence ID" value="NZ_JANUGQ010000032.1"/>
</dbReference>
<evidence type="ECO:0000313" key="1">
    <source>
        <dbReference type="EMBL" id="MCS0639218.1"/>
    </source>
</evidence>
<proteinExistence type="predicted"/>
<accession>A0ABT2CP49</accession>
<protein>
    <submittedName>
        <fullName evidence="1">Uncharacterized protein</fullName>
    </submittedName>
</protein>
<name>A0ABT2CP49_9ACTN</name>
<organism evidence="1 2">
    <name type="scientific">Streptomyces pyxinae</name>
    <dbReference type="NCBI Taxonomy" id="2970734"/>
    <lineage>
        <taxon>Bacteria</taxon>
        <taxon>Bacillati</taxon>
        <taxon>Actinomycetota</taxon>
        <taxon>Actinomycetes</taxon>
        <taxon>Kitasatosporales</taxon>
        <taxon>Streptomycetaceae</taxon>
        <taxon>Streptomyces</taxon>
    </lineage>
</organism>
<keyword evidence="2" id="KW-1185">Reference proteome</keyword>
<dbReference type="EMBL" id="JANUGQ010000032">
    <property type="protein sequence ID" value="MCS0639218.1"/>
    <property type="molecule type" value="Genomic_DNA"/>
</dbReference>
<gene>
    <name evidence="1" type="ORF">NX801_26970</name>
</gene>
<sequence length="62" mass="7054">MRSIAQHTYYVLAGESNWFAIEREMYHVGKAVRVGDRSWDSITFYRGGAEVKVTVPGFLSGR</sequence>
<evidence type="ECO:0000313" key="2">
    <source>
        <dbReference type="Proteomes" id="UP001431313"/>
    </source>
</evidence>
<dbReference type="Proteomes" id="UP001431313">
    <property type="component" value="Unassembled WGS sequence"/>
</dbReference>
<comment type="caution">
    <text evidence="1">The sequence shown here is derived from an EMBL/GenBank/DDBJ whole genome shotgun (WGS) entry which is preliminary data.</text>
</comment>